<name>A0AAD7MXK1_9AGAR</name>
<dbReference type="Proteomes" id="UP001215598">
    <property type="component" value="Unassembled WGS sequence"/>
</dbReference>
<dbReference type="AlphaFoldDB" id="A0AAD7MXK1"/>
<keyword evidence="2" id="KW-1185">Reference proteome</keyword>
<reference evidence="1" key="1">
    <citation type="submission" date="2023-03" db="EMBL/GenBank/DDBJ databases">
        <title>Massive genome expansion in bonnet fungi (Mycena s.s.) driven by repeated elements and novel gene families across ecological guilds.</title>
        <authorList>
            <consortium name="Lawrence Berkeley National Laboratory"/>
            <person name="Harder C.B."/>
            <person name="Miyauchi S."/>
            <person name="Viragh M."/>
            <person name="Kuo A."/>
            <person name="Thoen E."/>
            <person name="Andreopoulos B."/>
            <person name="Lu D."/>
            <person name="Skrede I."/>
            <person name="Drula E."/>
            <person name="Henrissat B."/>
            <person name="Morin E."/>
            <person name="Kohler A."/>
            <person name="Barry K."/>
            <person name="LaButti K."/>
            <person name="Morin E."/>
            <person name="Salamov A."/>
            <person name="Lipzen A."/>
            <person name="Mereny Z."/>
            <person name="Hegedus B."/>
            <person name="Baldrian P."/>
            <person name="Stursova M."/>
            <person name="Weitz H."/>
            <person name="Taylor A."/>
            <person name="Grigoriev I.V."/>
            <person name="Nagy L.G."/>
            <person name="Martin F."/>
            <person name="Kauserud H."/>
        </authorList>
    </citation>
    <scope>NUCLEOTIDE SEQUENCE</scope>
    <source>
        <strain evidence="1">CBHHK182m</strain>
    </source>
</reference>
<evidence type="ECO:0000313" key="1">
    <source>
        <dbReference type="EMBL" id="KAJ7736671.1"/>
    </source>
</evidence>
<sequence>MRGGQGRRAAYPESPHVHRVLRCEPATRRPRQAIGCQRDPESIAYAHICLRLRLRRARVWGVLLLVKYSAVGGIRGGILRRENRAEASISASRIWSGSLSVATAVFASLPDSILWIEQAEA</sequence>
<evidence type="ECO:0000313" key="2">
    <source>
        <dbReference type="Proteomes" id="UP001215598"/>
    </source>
</evidence>
<gene>
    <name evidence="1" type="ORF">B0H16DRAFT_1573479</name>
</gene>
<organism evidence="1 2">
    <name type="scientific">Mycena metata</name>
    <dbReference type="NCBI Taxonomy" id="1033252"/>
    <lineage>
        <taxon>Eukaryota</taxon>
        <taxon>Fungi</taxon>
        <taxon>Dikarya</taxon>
        <taxon>Basidiomycota</taxon>
        <taxon>Agaricomycotina</taxon>
        <taxon>Agaricomycetes</taxon>
        <taxon>Agaricomycetidae</taxon>
        <taxon>Agaricales</taxon>
        <taxon>Marasmiineae</taxon>
        <taxon>Mycenaceae</taxon>
        <taxon>Mycena</taxon>
    </lineage>
</organism>
<comment type="caution">
    <text evidence="1">The sequence shown here is derived from an EMBL/GenBank/DDBJ whole genome shotgun (WGS) entry which is preliminary data.</text>
</comment>
<protein>
    <submittedName>
        <fullName evidence="1">Uncharacterized protein</fullName>
    </submittedName>
</protein>
<proteinExistence type="predicted"/>
<dbReference type="EMBL" id="JARKIB010000120">
    <property type="protein sequence ID" value="KAJ7736671.1"/>
    <property type="molecule type" value="Genomic_DNA"/>
</dbReference>
<accession>A0AAD7MXK1</accession>